<accession>A0A7H0HRF1</accession>
<reference evidence="1 2" key="1">
    <citation type="submission" date="2020-08" db="EMBL/GenBank/DDBJ databases">
        <title>A novel species.</title>
        <authorList>
            <person name="Gao J."/>
        </authorList>
    </citation>
    <scope>NUCLEOTIDE SEQUENCE [LARGE SCALE GENOMIC DNA]</scope>
    <source>
        <strain evidence="1 2">CRPJ-33</strain>
    </source>
</reference>
<keyword evidence="2" id="KW-1185">Reference proteome</keyword>
<proteinExistence type="predicted"/>
<dbReference type="Proteomes" id="UP000516230">
    <property type="component" value="Chromosome"/>
</dbReference>
<dbReference type="KEGG" id="sgj:IAG43_09310"/>
<dbReference type="AlphaFoldDB" id="A0A7H0HRF1"/>
<name>A0A7H0HRF1_9ACTN</name>
<evidence type="ECO:0000313" key="1">
    <source>
        <dbReference type="EMBL" id="QNP63117.1"/>
    </source>
</evidence>
<gene>
    <name evidence="1" type="ORF">IAG43_09310</name>
</gene>
<evidence type="ECO:0000313" key="2">
    <source>
        <dbReference type="Proteomes" id="UP000516230"/>
    </source>
</evidence>
<organism evidence="1 2">
    <name type="scientific">Streptomyces genisteinicus</name>
    <dbReference type="NCBI Taxonomy" id="2768068"/>
    <lineage>
        <taxon>Bacteria</taxon>
        <taxon>Bacillati</taxon>
        <taxon>Actinomycetota</taxon>
        <taxon>Actinomycetes</taxon>
        <taxon>Kitasatosporales</taxon>
        <taxon>Streptomycetaceae</taxon>
        <taxon>Streptomyces</taxon>
    </lineage>
</organism>
<dbReference type="RefSeq" id="WP_187740285.1">
    <property type="nucleotide sequence ID" value="NZ_CP060825.1"/>
</dbReference>
<sequence length="62" mass="7221">MNAQRHWSPILDDIPPVRIPSPCWAAHPARYLNCTRPPGHSGDHEDCYDEVRWTNTGRDPQW</sequence>
<dbReference type="EMBL" id="CP060825">
    <property type="protein sequence ID" value="QNP63117.1"/>
    <property type="molecule type" value="Genomic_DNA"/>
</dbReference>
<protein>
    <submittedName>
        <fullName evidence="1">Uncharacterized protein</fullName>
    </submittedName>
</protein>